<evidence type="ECO:0000259" key="12">
    <source>
        <dbReference type="PROSITE" id="PS50011"/>
    </source>
</evidence>
<keyword evidence="5" id="KW-0418">Kinase</keyword>
<dbReference type="FunFam" id="1.10.510.10:FF:000132">
    <property type="entry name" value="Serine/threonine-protein kinase SRK2A"/>
    <property type="match status" value="1"/>
</dbReference>
<dbReference type="GO" id="GO:0004674">
    <property type="term" value="F:protein serine/threonine kinase activity"/>
    <property type="evidence" value="ECO:0007669"/>
    <property type="project" value="UniProtKB-KW"/>
</dbReference>
<dbReference type="PANTHER" id="PTHR24343:SF376">
    <property type="entry name" value="SERINE_THREONINE-PROTEIN KINASE SRK2A-RELATED"/>
    <property type="match status" value="1"/>
</dbReference>
<evidence type="ECO:0000256" key="5">
    <source>
        <dbReference type="ARBA" id="ARBA00022777"/>
    </source>
</evidence>
<gene>
    <name evidence="13" type="ORF">SVIM_LOCUS48704</name>
</gene>
<organism evidence="13">
    <name type="scientific">Salix viminalis</name>
    <name type="common">Common osier</name>
    <name type="synonym">Basket willow</name>
    <dbReference type="NCBI Taxonomy" id="40686"/>
    <lineage>
        <taxon>Eukaryota</taxon>
        <taxon>Viridiplantae</taxon>
        <taxon>Streptophyta</taxon>
        <taxon>Embryophyta</taxon>
        <taxon>Tracheophyta</taxon>
        <taxon>Spermatophyta</taxon>
        <taxon>Magnoliopsida</taxon>
        <taxon>eudicotyledons</taxon>
        <taxon>Gunneridae</taxon>
        <taxon>Pentapetalae</taxon>
        <taxon>rosids</taxon>
        <taxon>fabids</taxon>
        <taxon>Malpighiales</taxon>
        <taxon>Salicaceae</taxon>
        <taxon>Saliceae</taxon>
        <taxon>Salix</taxon>
    </lineage>
</organism>
<evidence type="ECO:0000256" key="6">
    <source>
        <dbReference type="ARBA" id="ARBA00022840"/>
    </source>
</evidence>
<evidence type="ECO:0000256" key="8">
    <source>
        <dbReference type="ARBA" id="ARBA00048679"/>
    </source>
</evidence>
<evidence type="ECO:0000256" key="2">
    <source>
        <dbReference type="ARBA" id="ARBA00022527"/>
    </source>
</evidence>
<dbReference type="EMBL" id="CAADRP010000191">
    <property type="protein sequence ID" value="VFU24663.1"/>
    <property type="molecule type" value="Genomic_DNA"/>
</dbReference>
<dbReference type="Gene3D" id="1.10.510.10">
    <property type="entry name" value="Transferase(Phosphotransferase) domain 1"/>
    <property type="match status" value="1"/>
</dbReference>
<protein>
    <recommendedName>
        <fullName evidence="1">non-specific serine/threonine protein kinase</fullName>
        <ecNumber evidence="1">2.7.11.1</ecNumber>
    </recommendedName>
</protein>
<dbReference type="Pfam" id="PF00069">
    <property type="entry name" value="Pkinase"/>
    <property type="match status" value="2"/>
</dbReference>
<dbReference type="PROSITE" id="PS50011">
    <property type="entry name" value="PROTEIN_KINASE_DOM"/>
    <property type="match status" value="1"/>
</dbReference>
<proteinExistence type="inferred from homology"/>
<dbReference type="InterPro" id="IPR017441">
    <property type="entry name" value="Protein_kinase_ATP_BS"/>
</dbReference>
<evidence type="ECO:0000256" key="1">
    <source>
        <dbReference type="ARBA" id="ARBA00012513"/>
    </source>
</evidence>
<evidence type="ECO:0000313" key="13">
    <source>
        <dbReference type="EMBL" id="VFU24663.1"/>
    </source>
</evidence>
<name>A0A6N2KN40_SALVM</name>
<dbReference type="AlphaFoldDB" id="A0A6N2KN40"/>
<feature type="binding site" evidence="9">
    <location>
        <position position="33"/>
    </location>
    <ligand>
        <name>ATP</name>
        <dbReference type="ChEBI" id="CHEBI:30616"/>
    </ligand>
</feature>
<feature type="domain" description="Protein kinase" evidence="12">
    <location>
        <begin position="4"/>
        <end position="285"/>
    </location>
</feature>
<keyword evidence="6 9" id="KW-0067">ATP-binding</keyword>
<accession>A0A6N2KN40</accession>
<reference evidence="13" key="1">
    <citation type="submission" date="2019-03" db="EMBL/GenBank/DDBJ databases">
        <authorList>
            <person name="Mank J."/>
            <person name="Almeida P."/>
        </authorList>
    </citation>
    <scope>NUCLEOTIDE SEQUENCE</scope>
    <source>
        <strain evidence="13">78183</strain>
    </source>
</reference>
<dbReference type="PROSITE" id="PS00108">
    <property type="entry name" value="PROTEIN_KINASE_ST"/>
    <property type="match status" value="1"/>
</dbReference>
<feature type="compositionally biased region" description="Acidic residues" evidence="11">
    <location>
        <begin position="341"/>
        <end position="365"/>
    </location>
</feature>
<dbReference type="InterPro" id="IPR000719">
    <property type="entry name" value="Prot_kinase_dom"/>
</dbReference>
<dbReference type="FunFam" id="3.30.200.20:FF:000045">
    <property type="entry name" value="Serine/threonine-protein kinase SRK2E"/>
    <property type="match status" value="1"/>
</dbReference>
<sequence>MENYELVKDIGSGNFGVARLMRHKQTRELVAMKYIERGLKIDENVAREIINHKSLRHPNIIRFREVVLTPTHLAIVMEYAAGGELFERICKAGRFSEDEARYFFQQLISGVSYCHSMQICHRDLKLENTLLDGSPAPQLKICDFGYSKSSLLHSRPKSTVGTPAYIAPEVLSRREYDGKGKKHPSELDGIDFLKLPLLFRNLKFLADVWSCGVTLYVMLVGAYPFEDHEDPRNFRKTINRIMAVQYKIPDFVHISQDCRNLLSCIFVANASRRITIKEIKSHPWFLKNLPRELTEAAQAMYYRKENPTFSLQSVEEIMKIVEEAKTPPPVSRSIGGFGWAGEEDDGVKEDDAEAHEEKVDDEEDEYEKRVKEAQASGEFHVS</sequence>
<evidence type="ECO:0000256" key="4">
    <source>
        <dbReference type="ARBA" id="ARBA00022741"/>
    </source>
</evidence>
<evidence type="ECO:0000256" key="9">
    <source>
        <dbReference type="PROSITE-ProRule" id="PRU10141"/>
    </source>
</evidence>
<dbReference type="PANTHER" id="PTHR24343">
    <property type="entry name" value="SERINE/THREONINE KINASE"/>
    <property type="match status" value="1"/>
</dbReference>
<dbReference type="GO" id="GO:0006970">
    <property type="term" value="P:response to osmotic stress"/>
    <property type="evidence" value="ECO:0007669"/>
    <property type="project" value="UniProtKB-ARBA"/>
</dbReference>
<keyword evidence="3" id="KW-0808">Transferase</keyword>
<dbReference type="InterPro" id="IPR011009">
    <property type="entry name" value="Kinase-like_dom_sf"/>
</dbReference>
<evidence type="ECO:0000256" key="3">
    <source>
        <dbReference type="ARBA" id="ARBA00022679"/>
    </source>
</evidence>
<evidence type="ECO:0000256" key="10">
    <source>
        <dbReference type="RuleBase" id="RU000304"/>
    </source>
</evidence>
<dbReference type="SMART" id="SM00220">
    <property type="entry name" value="S_TKc"/>
    <property type="match status" value="1"/>
</dbReference>
<dbReference type="EC" id="2.7.11.1" evidence="1"/>
<dbReference type="PROSITE" id="PS00107">
    <property type="entry name" value="PROTEIN_KINASE_ATP"/>
    <property type="match status" value="1"/>
</dbReference>
<keyword evidence="4 9" id="KW-0547">Nucleotide-binding</keyword>
<evidence type="ECO:0000256" key="11">
    <source>
        <dbReference type="SAM" id="MobiDB-lite"/>
    </source>
</evidence>
<comment type="similarity">
    <text evidence="10">Belongs to the protein kinase superfamily.</text>
</comment>
<comment type="catalytic activity">
    <reaction evidence="7">
        <text>L-threonyl-[protein] + ATP = O-phospho-L-threonyl-[protein] + ADP + H(+)</text>
        <dbReference type="Rhea" id="RHEA:46608"/>
        <dbReference type="Rhea" id="RHEA-COMP:11060"/>
        <dbReference type="Rhea" id="RHEA-COMP:11605"/>
        <dbReference type="ChEBI" id="CHEBI:15378"/>
        <dbReference type="ChEBI" id="CHEBI:30013"/>
        <dbReference type="ChEBI" id="CHEBI:30616"/>
        <dbReference type="ChEBI" id="CHEBI:61977"/>
        <dbReference type="ChEBI" id="CHEBI:456216"/>
        <dbReference type="EC" id="2.7.11.1"/>
    </reaction>
</comment>
<keyword evidence="2 10" id="KW-0723">Serine/threonine-protein kinase</keyword>
<dbReference type="InterPro" id="IPR008271">
    <property type="entry name" value="Ser/Thr_kinase_AS"/>
</dbReference>
<evidence type="ECO:0000256" key="7">
    <source>
        <dbReference type="ARBA" id="ARBA00047899"/>
    </source>
</evidence>
<dbReference type="Gene3D" id="3.30.200.20">
    <property type="entry name" value="Phosphorylase Kinase, domain 1"/>
    <property type="match status" value="1"/>
</dbReference>
<dbReference type="GO" id="GO:0005524">
    <property type="term" value="F:ATP binding"/>
    <property type="evidence" value="ECO:0007669"/>
    <property type="project" value="UniProtKB-UniRule"/>
</dbReference>
<dbReference type="CDD" id="cd14662">
    <property type="entry name" value="STKc_SnRK2"/>
    <property type="match status" value="1"/>
</dbReference>
<comment type="catalytic activity">
    <reaction evidence="8">
        <text>L-seryl-[protein] + ATP = O-phospho-L-seryl-[protein] + ADP + H(+)</text>
        <dbReference type="Rhea" id="RHEA:17989"/>
        <dbReference type="Rhea" id="RHEA-COMP:9863"/>
        <dbReference type="Rhea" id="RHEA-COMP:11604"/>
        <dbReference type="ChEBI" id="CHEBI:15378"/>
        <dbReference type="ChEBI" id="CHEBI:29999"/>
        <dbReference type="ChEBI" id="CHEBI:30616"/>
        <dbReference type="ChEBI" id="CHEBI:83421"/>
        <dbReference type="ChEBI" id="CHEBI:456216"/>
        <dbReference type="EC" id="2.7.11.1"/>
    </reaction>
</comment>
<dbReference type="SUPFAM" id="SSF56112">
    <property type="entry name" value="Protein kinase-like (PK-like)"/>
    <property type="match status" value="1"/>
</dbReference>
<feature type="region of interest" description="Disordered" evidence="11">
    <location>
        <begin position="329"/>
        <end position="382"/>
    </location>
</feature>